<dbReference type="EMBL" id="HBFQ01049904">
    <property type="protein sequence ID" value="CAD8861244.1"/>
    <property type="molecule type" value="Transcribed_RNA"/>
</dbReference>
<dbReference type="PANTHER" id="PTHR12277">
    <property type="entry name" value="ALPHA/BETA HYDROLASE DOMAIN-CONTAINING PROTEIN"/>
    <property type="match status" value="1"/>
</dbReference>
<evidence type="ECO:0000313" key="3">
    <source>
        <dbReference type="EMBL" id="CAD8861244.1"/>
    </source>
</evidence>
<dbReference type="InterPro" id="IPR000073">
    <property type="entry name" value="AB_hydrolase_1"/>
</dbReference>
<organism evidence="3">
    <name type="scientific">Noctiluca scintillans</name>
    <name type="common">Sea sparkle</name>
    <name type="synonym">Red tide dinoflagellate</name>
    <dbReference type="NCBI Taxonomy" id="2966"/>
    <lineage>
        <taxon>Eukaryota</taxon>
        <taxon>Sar</taxon>
        <taxon>Alveolata</taxon>
        <taxon>Dinophyceae</taxon>
        <taxon>Noctilucales</taxon>
        <taxon>Noctilucaceae</taxon>
        <taxon>Noctiluca</taxon>
    </lineage>
</organism>
<accession>A0A7S1APM3</accession>
<reference evidence="3" key="1">
    <citation type="submission" date="2021-01" db="EMBL/GenBank/DDBJ databases">
        <authorList>
            <person name="Corre E."/>
            <person name="Pelletier E."/>
            <person name="Niang G."/>
            <person name="Scheremetjew M."/>
            <person name="Finn R."/>
            <person name="Kale V."/>
            <person name="Holt S."/>
            <person name="Cochrane G."/>
            <person name="Meng A."/>
            <person name="Brown T."/>
            <person name="Cohen L."/>
        </authorList>
    </citation>
    <scope>NUCLEOTIDE SEQUENCE</scope>
</reference>
<dbReference type="InterPro" id="IPR029058">
    <property type="entry name" value="AB_hydrolase_fold"/>
</dbReference>
<dbReference type="SUPFAM" id="SSF53474">
    <property type="entry name" value="alpha/beta-Hydrolases"/>
    <property type="match status" value="1"/>
</dbReference>
<gene>
    <name evidence="3" type="ORF">NSCI0253_LOCUS35599</name>
</gene>
<protein>
    <recommendedName>
        <fullName evidence="2">AB hydrolase-1 domain-containing protein</fullName>
    </recommendedName>
</protein>
<dbReference type="PANTHER" id="PTHR12277:SF197">
    <property type="entry name" value="CHROMOSOME UNDETERMINED SCAFFOLD_38, WHOLE GENOME SHOTGUN SEQUENCE"/>
    <property type="match status" value="1"/>
</dbReference>
<evidence type="ECO:0000256" key="1">
    <source>
        <dbReference type="SAM" id="MobiDB-lite"/>
    </source>
</evidence>
<dbReference type="AlphaFoldDB" id="A0A7S1APM3"/>
<feature type="compositionally biased region" description="Basic and acidic residues" evidence="1">
    <location>
        <begin position="344"/>
        <end position="353"/>
    </location>
</feature>
<sequence length="412" mass="45628">MLATFLYPAPPPSYTAESFPNELLWIPCTDAGSEFESVPAVLLQCPAARYLVLYLHTNGEDLGLCYSFGCGLRSVLEVHVLLVEYPGYGICPGKSSEESLWRVAIAAFQFCSHVLRWPAEDVIVMGRSLGGALATRLASNFLCHGIILVAPFLSLVDAVSHHVGVLARVLIGDCFCNRVRMQDVRVPTLIIHGVLDTLVPWRQGQELFENCPHDKKLFVSPELMDHNCDLLSDPDFLIRPMLRFFALPDYCFVDLTIPPDLFDNRPKFHRIVEMAKDDVPLCQPMGHQEAYPSSPTMQGPQGWLLDTLTSGGDMDDLDWPNEWTVRTPGPGTTASESTNTPAHSQDEWQKEDSQSSWSAAKNSDALSMGSLMDDVGGVRRPEAHIPFSPGSSSWGINLDDGICRFLDEENTM</sequence>
<feature type="compositionally biased region" description="Polar residues" evidence="1">
    <location>
        <begin position="330"/>
        <end position="343"/>
    </location>
</feature>
<evidence type="ECO:0000259" key="2">
    <source>
        <dbReference type="Pfam" id="PF12697"/>
    </source>
</evidence>
<feature type="compositionally biased region" description="Polar residues" evidence="1">
    <location>
        <begin position="354"/>
        <end position="364"/>
    </location>
</feature>
<feature type="domain" description="AB hydrolase-1" evidence="2">
    <location>
        <begin position="73"/>
        <end position="169"/>
    </location>
</feature>
<proteinExistence type="predicted"/>
<name>A0A7S1APM3_NOCSC</name>
<feature type="region of interest" description="Disordered" evidence="1">
    <location>
        <begin position="285"/>
        <end position="364"/>
    </location>
</feature>
<dbReference type="Pfam" id="PF12697">
    <property type="entry name" value="Abhydrolase_6"/>
    <property type="match status" value="1"/>
</dbReference>
<dbReference type="Gene3D" id="3.40.50.1820">
    <property type="entry name" value="alpha/beta hydrolase"/>
    <property type="match status" value="1"/>
</dbReference>